<dbReference type="InterPro" id="IPR001811">
    <property type="entry name" value="Chemokine_IL8-like_dom"/>
</dbReference>
<dbReference type="SUPFAM" id="SSF54117">
    <property type="entry name" value="Interleukin 8-like chemokines"/>
    <property type="match status" value="1"/>
</dbReference>
<dbReference type="InterPro" id="IPR036048">
    <property type="entry name" value="Interleukin_8-like_sf"/>
</dbReference>
<dbReference type="GO" id="GO:0008009">
    <property type="term" value="F:chemokine activity"/>
    <property type="evidence" value="ECO:0007669"/>
    <property type="project" value="InterPro"/>
</dbReference>
<dbReference type="AlphaFoldDB" id="A0A9Q1FTV7"/>
<dbReference type="Pfam" id="PF00048">
    <property type="entry name" value="IL8"/>
    <property type="match status" value="1"/>
</dbReference>
<dbReference type="Gene3D" id="2.40.50.40">
    <property type="match status" value="1"/>
</dbReference>
<evidence type="ECO:0000313" key="4">
    <source>
        <dbReference type="Proteomes" id="UP001152622"/>
    </source>
</evidence>
<feature type="domain" description="Chemokine interleukin-8-like" evidence="2">
    <location>
        <begin position="8"/>
        <end position="50"/>
    </location>
</feature>
<evidence type="ECO:0000259" key="2">
    <source>
        <dbReference type="Pfam" id="PF00048"/>
    </source>
</evidence>
<keyword evidence="1" id="KW-0202">Cytokine</keyword>
<proteinExistence type="predicted"/>
<protein>
    <recommendedName>
        <fullName evidence="2">Chemokine interleukin-8-like domain-containing protein</fullName>
    </recommendedName>
</protein>
<evidence type="ECO:0000256" key="1">
    <source>
        <dbReference type="ARBA" id="ARBA00022514"/>
    </source>
</evidence>
<name>A0A9Q1FTV7_SYNKA</name>
<keyword evidence="4" id="KW-1185">Reference proteome</keyword>
<dbReference type="EMBL" id="JAINUF010000004">
    <property type="protein sequence ID" value="KAJ8365776.1"/>
    <property type="molecule type" value="Genomic_DNA"/>
</dbReference>
<sequence length="72" mass="8512">MLKWAKVYFSITEKGAHCKNDEIIVTLKNNNLKVCLSAEEKQGQNLINCWNRINKDENKKMACLRRKKHHNK</sequence>
<dbReference type="GO" id="GO:0006955">
    <property type="term" value="P:immune response"/>
    <property type="evidence" value="ECO:0007669"/>
    <property type="project" value="InterPro"/>
</dbReference>
<gene>
    <name evidence="3" type="ORF">SKAU_G00146070</name>
</gene>
<dbReference type="GO" id="GO:0005615">
    <property type="term" value="C:extracellular space"/>
    <property type="evidence" value="ECO:0007669"/>
    <property type="project" value="UniProtKB-KW"/>
</dbReference>
<organism evidence="3 4">
    <name type="scientific">Synaphobranchus kaupii</name>
    <name type="common">Kaup's arrowtooth eel</name>
    <dbReference type="NCBI Taxonomy" id="118154"/>
    <lineage>
        <taxon>Eukaryota</taxon>
        <taxon>Metazoa</taxon>
        <taxon>Chordata</taxon>
        <taxon>Craniata</taxon>
        <taxon>Vertebrata</taxon>
        <taxon>Euteleostomi</taxon>
        <taxon>Actinopterygii</taxon>
        <taxon>Neopterygii</taxon>
        <taxon>Teleostei</taxon>
        <taxon>Anguilliformes</taxon>
        <taxon>Synaphobranchidae</taxon>
        <taxon>Synaphobranchus</taxon>
    </lineage>
</organism>
<accession>A0A9Q1FTV7</accession>
<comment type="caution">
    <text evidence="3">The sequence shown here is derived from an EMBL/GenBank/DDBJ whole genome shotgun (WGS) entry which is preliminary data.</text>
</comment>
<dbReference type="Proteomes" id="UP001152622">
    <property type="component" value="Chromosome 4"/>
</dbReference>
<reference evidence="3" key="1">
    <citation type="journal article" date="2023" name="Science">
        <title>Genome structures resolve the early diversification of teleost fishes.</title>
        <authorList>
            <person name="Parey E."/>
            <person name="Louis A."/>
            <person name="Montfort J."/>
            <person name="Bouchez O."/>
            <person name="Roques C."/>
            <person name="Iampietro C."/>
            <person name="Lluch J."/>
            <person name="Castinel A."/>
            <person name="Donnadieu C."/>
            <person name="Desvignes T."/>
            <person name="Floi Bucao C."/>
            <person name="Jouanno E."/>
            <person name="Wen M."/>
            <person name="Mejri S."/>
            <person name="Dirks R."/>
            <person name="Jansen H."/>
            <person name="Henkel C."/>
            <person name="Chen W.J."/>
            <person name="Zahm M."/>
            <person name="Cabau C."/>
            <person name="Klopp C."/>
            <person name="Thompson A.W."/>
            <person name="Robinson-Rechavi M."/>
            <person name="Braasch I."/>
            <person name="Lecointre G."/>
            <person name="Bobe J."/>
            <person name="Postlethwait J.H."/>
            <person name="Berthelot C."/>
            <person name="Roest Crollius H."/>
            <person name="Guiguen Y."/>
        </authorList>
    </citation>
    <scope>NUCLEOTIDE SEQUENCE</scope>
    <source>
        <strain evidence="3">WJC10195</strain>
    </source>
</reference>
<dbReference type="OrthoDB" id="8460355at2759"/>
<evidence type="ECO:0000313" key="3">
    <source>
        <dbReference type="EMBL" id="KAJ8365776.1"/>
    </source>
</evidence>